<evidence type="ECO:0000313" key="2">
    <source>
        <dbReference type="Proteomes" id="UP000060699"/>
    </source>
</evidence>
<dbReference type="AlphaFoldDB" id="A0A0U3LQR5"/>
<organism evidence="1 2">
    <name type="scientific">Roseateles depolymerans</name>
    <dbReference type="NCBI Taxonomy" id="76731"/>
    <lineage>
        <taxon>Bacteria</taxon>
        <taxon>Pseudomonadati</taxon>
        <taxon>Pseudomonadota</taxon>
        <taxon>Betaproteobacteria</taxon>
        <taxon>Burkholderiales</taxon>
        <taxon>Sphaerotilaceae</taxon>
        <taxon>Roseateles</taxon>
    </lineage>
</organism>
<protein>
    <submittedName>
        <fullName evidence="1">Uncharacterized protein</fullName>
    </submittedName>
</protein>
<evidence type="ECO:0000313" key="1">
    <source>
        <dbReference type="EMBL" id="ALV08770.1"/>
    </source>
</evidence>
<accession>A0A0U3LQR5</accession>
<gene>
    <name evidence="1" type="ORF">RD2015_4327</name>
</gene>
<dbReference type="OrthoDB" id="9155471at2"/>
<sequence>MPAEFPPDADGRTCLSGRLVREVIDGGSKSERPALLLVLEDGRRVLLRRQGGHPIRDPVLEALEGQVLRVFGQQRDGYFLVQDLDPAHDQNQ</sequence>
<keyword evidence="2" id="KW-1185">Reference proteome</keyword>
<reference evidence="1 2" key="1">
    <citation type="submission" date="2015-12" db="EMBL/GenBank/DDBJ databases">
        <title>Complete genome of Roseateles depolymerans KCTC 42856.</title>
        <authorList>
            <person name="Kim K.M."/>
        </authorList>
    </citation>
    <scope>NUCLEOTIDE SEQUENCE [LARGE SCALE GENOMIC DNA]</scope>
    <source>
        <strain evidence="1 2">KCTC 42856</strain>
    </source>
</reference>
<dbReference type="STRING" id="76731.RD2015_4327"/>
<dbReference type="KEGG" id="rdp:RD2015_4327"/>
<dbReference type="RefSeq" id="WP_058936668.1">
    <property type="nucleotide sequence ID" value="NZ_CP013729.1"/>
</dbReference>
<dbReference type="Proteomes" id="UP000060699">
    <property type="component" value="Chromosome"/>
</dbReference>
<dbReference type="EMBL" id="CP013729">
    <property type="protein sequence ID" value="ALV08770.1"/>
    <property type="molecule type" value="Genomic_DNA"/>
</dbReference>
<proteinExistence type="predicted"/>
<name>A0A0U3LQR5_9BURK</name>